<dbReference type="EMBL" id="CAXAJV020001294">
    <property type="protein sequence ID" value="CAL7946219.1"/>
    <property type="molecule type" value="Genomic_DNA"/>
</dbReference>
<protein>
    <recommendedName>
        <fullName evidence="9">Ribosomal RNA-processing protein 43</fullName>
    </recommendedName>
</protein>
<evidence type="ECO:0000256" key="6">
    <source>
        <dbReference type="ARBA" id="ARBA00022835"/>
    </source>
</evidence>
<comment type="caution">
    <text evidence="12">The sequence shown here is derived from an EMBL/GenBank/DDBJ whole genome shotgun (WGS) entry which is preliminary data.</text>
</comment>
<feature type="domain" description="Exoribonuclease phosphorolytic" evidence="11">
    <location>
        <begin position="192"/>
        <end position="250"/>
    </location>
</feature>
<dbReference type="SUPFAM" id="SSF55666">
    <property type="entry name" value="Ribonuclease PH domain 2-like"/>
    <property type="match status" value="1"/>
</dbReference>
<evidence type="ECO:0000256" key="9">
    <source>
        <dbReference type="ARBA" id="ARBA00030617"/>
    </source>
</evidence>
<evidence type="ECO:0000256" key="4">
    <source>
        <dbReference type="ARBA" id="ARBA00022490"/>
    </source>
</evidence>
<evidence type="ECO:0000256" key="3">
    <source>
        <dbReference type="ARBA" id="ARBA00006678"/>
    </source>
</evidence>
<dbReference type="InterPro" id="IPR036345">
    <property type="entry name" value="ExoRNase_PH_dom2_sf"/>
</dbReference>
<evidence type="ECO:0000256" key="8">
    <source>
        <dbReference type="ARBA" id="ARBA00023242"/>
    </source>
</evidence>
<dbReference type="Pfam" id="PF01138">
    <property type="entry name" value="RNase_PH"/>
    <property type="match status" value="1"/>
</dbReference>
<dbReference type="InterPro" id="IPR033196">
    <property type="entry name" value="Rrp43"/>
</dbReference>
<evidence type="ECO:0000256" key="2">
    <source>
        <dbReference type="ARBA" id="ARBA00004604"/>
    </source>
</evidence>
<comment type="subcellular location">
    <subcellularLocation>
        <location evidence="1">Cytoplasm</location>
    </subcellularLocation>
    <subcellularLocation>
        <location evidence="2">Nucleus</location>
        <location evidence="2">Nucleolus</location>
    </subcellularLocation>
</comment>
<name>A0ABP1NYW9_XYLVO</name>
<keyword evidence="5" id="KW-0698">rRNA processing</keyword>
<keyword evidence="6" id="KW-0271">Exosome</keyword>
<gene>
    <name evidence="12" type="ORF">XYLVIOL_LOCUS7668</name>
</gene>
<evidence type="ECO:0000259" key="11">
    <source>
        <dbReference type="Pfam" id="PF03725"/>
    </source>
</evidence>
<dbReference type="InterPro" id="IPR001247">
    <property type="entry name" value="ExoRNase_PH_dom1"/>
</dbReference>
<organism evidence="12 13">
    <name type="scientific">Xylocopa violacea</name>
    <name type="common">Violet carpenter bee</name>
    <name type="synonym">Apis violacea</name>
    <dbReference type="NCBI Taxonomy" id="135666"/>
    <lineage>
        <taxon>Eukaryota</taxon>
        <taxon>Metazoa</taxon>
        <taxon>Ecdysozoa</taxon>
        <taxon>Arthropoda</taxon>
        <taxon>Hexapoda</taxon>
        <taxon>Insecta</taxon>
        <taxon>Pterygota</taxon>
        <taxon>Neoptera</taxon>
        <taxon>Endopterygota</taxon>
        <taxon>Hymenoptera</taxon>
        <taxon>Apocrita</taxon>
        <taxon>Aculeata</taxon>
        <taxon>Apoidea</taxon>
        <taxon>Anthophila</taxon>
        <taxon>Apidae</taxon>
        <taxon>Xylocopa</taxon>
        <taxon>Xylocopa</taxon>
    </lineage>
</organism>
<sequence length="279" mass="30639">MDSQYKTIHPVKYLQDHLAQNVRPDGRQFLSFRPISVNISSITHADSSAIFKIGNTTVVCAIKAELATPKADSPECGYIVPNIELPPLCSPKFRPGPPSDQAQVSIKLLDNILRNAAAIDLKDLCICKSKVAWVLYCDLVCINYDGSVIDACVGALTATLSTLTLPEIQYNVETGNVSVNSTKRIRFPVKALPISVTFAVFDDQLLIADPTDDEESLCLGRLTIVMNEEKICYIHKPGGIPISQDLFLKSLNKCKRRVELVRSLIDAAISSIKQEALHT</sequence>
<dbReference type="InterPro" id="IPR050590">
    <property type="entry name" value="Exosome_comp_Rrp42_subfam"/>
</dbReference>
<keyword evidence="7" id="KW-0694">RNA-binding</keyword>
<evidence type="ECO:0000313" key="13">
    <source>
        <dbReference type="Proteomes" id="UP001642520"/>
    </source>
</evidence>
<keyword evidence="13" id="KW-1185">Reference proteome</keyword>
<keyword evidence="4" id="KW-0963">Cytoplasm</keyword>
<dbReference type="PANTHER" id="PTHR11097:SF9">
    <property type="entry name" value="EXOSOME COMPLEX COMPONENT RRP43"/>
    <property type="match status" value="1"/>
</dbReference>
<dbReference type="Pfam" id="PF03725">
    <property type="entry name" value="RNase_PH_C"/>
    <property type="match status" value="1"/>
</dbReference>
<dbReference type="Gene3D" id="3.30.230.70">
    <property type="entry name" value="GHMP Kinase, N-terminal domain"/>
    <property type="match status" value="1"/>
</dbReference>
<dbReference type="PANTHER" id="PTHR11097">
    <property type="entry name" value="EXOSOME COMPLEX EXONUCLEASE RIBOSOMAL RNA PROCESSING PROTEIN"/>
    <property type="match status" value="1"/>
</dbReference>
<feature type="domain" description="Exoribonuclease phosphorolytic" evidence="10">
    <location>
        <begin position="32"/>
        <end position="166"/>
    </location>
</feature>
<evidence type="ECO:0000256" key="1">
    <source>
        <dbReference type="ARBA" id="ARBA00004496"/>
    </source>
</evidence>
<accession>A0ABP1NYW9</accession>
<evidence type="ECO:0000256" key="5">
    <source>
        <dbReference type="ARBA" id="ARBA00022552"/>
    </source>
</evidence>
<dbReference type="CDD" id="cd11369">
    <property type="entry name" value="RNase_PH_RRP43"/>
    <property type="match status" value="1"/>
</dbReference>
<keyword evidence="8" id="KW-0539">Nucleus</keyword>
<evidence type="ECO:0000313" key="12">
    <source>
        <dbReference type="EMBL" id="CAL7946219.1"/>
    </source>
</evidence>
<dbReference type="InterPro" id="IPR027408">
    <property type="entry name" value="PNPase/RNase_PH_dom_sf"/>
</dbReference>
<dbReference type="SUPFAM" id="SSF54211">
    <property type="entry name" value="Ribosomal protein S5 domain 2-like"/>
    <property type="match status" value="1"/>
</dbReference>
<evidence type="ECO:0000256" key="7">
    <source>
        <dbReference type="ARBA" id="ARBA00022884"/>
    </source>
</evidence>
<proteinExistence type="inferred from homology"/>
<evidence type="ECO:0000259" key="10">
    <source>
        <dbReference type="Pfam" id="PF01138"/>
    </source>
</evidence>
<dbReference type="InterPro" id="IPR015847">
    <property type="entry name" value="ExoRNase_PH_dom2"/>
</dbReference>
<reference evidence="12 13" key="1">
    <citation type="submission" date="2024-08" db="EMBL/GenBank/DDBJ databases">
        <authorList>
            <person name="Will J Nash"/>
            <person name="Angela Man"/>
            <person name="Seanna McTaggart"/>
            <person name="Kendall Baker"/>
            <person name="Tom Barker"/>
            <person name="Leah Catchpole"/>
            <person name="Alex Durrant"/>
            <person name="Karim Gharbi"/>
            <person name="Naomi Irish"/>
            <person name="Gemy Kaithakottil"/>
            <person name="Debby Ku"/>
            <person name="Aaliyah Providence"/>
            <person name="Felix Shaw"/>
            <person name="David Swarbreck"/>
            <person name="Chris Watkins"/>
            <person name="Ann M. McCartney"/>
            <person name="Giulio Formenti"/>
            <person name="Alice Mouton"/>
            <person name="Noel Vella"/>
            <person name="Bjorn M von Reumont"/>
            <person name="Adriana Vella"/>
            <person name="Wilfried Haerty"/>
        </authorList>
    </citation>
    <scope>NUCLEOTIDE SEQUENCE [LARGE SCALE GENOMIC DNA]</scope>
</reference>
<comment type="similarity">
    <text evidence="3">Belongs to the RNase PH family.</text>
</comment>
<dbReference type="InterPro" id="IPR020568">
    <property type="entry name" value="Ribosomal_Su5_D2-typ_SF"/>
</dbReference>
<dbReference type="Proteomes" id="UP001642520">
    <property type="component" value="Unassembled WGS sequence"/>
</dbReference>